<dbReference type="EMBL" id="NVWI01000014">
    <property type="protein sequence ID" value="PCJ39514.1"/>
    <property type="molecule type" value="Genomic_DNA"/>
</dbReference>
<name>A0A2A5C6L6_9GAMM</name>
<proteinExistence type="predicted"/>
<dbReference type="InterPro" id="IPR021309">
    <property type="entry name" value="YgaP-like_TM"/>
</dbReference>
<sequence>MIHNVGMQDRLIRMTLGLFFLIIGLNTGITTLWGLIVAVVGLIALATGSIKFCPAYKIVGFNKAGAE</sequence>
<dbReference type="AlphaFoldDB" id="A0A2A5C6L6"/>
<protein>
    <recommendedName>
        <fullName evidence="1">Inner membrane protein YgaP-like transmembrane domain-containing protein</fullName>
    </recommendedName>
</protein>
<dbReference type="Pfam" id="PF11127">
    <property type="entry name" value="YgaP-like_TM"/>
    <property type="match status" value="1"/>
</dbReference>
<gene>
    <name evidence="2" type="ORF">COA71_13740</name>
</gene>
<feature type="domain" description="Inner membrane protein YgaP-like transmembrane" evidence="1">
    <location>
        <begin position="1"/>
        <end position="65"/>
    </location>
</feature>
<organism evidence="2 3">
    <name type="scientific">SAR86 cluster bacterium</name>
    <dbReference type="NCBI Taxonomy" id="2030880"/>
    <lineage>
        <taxon>Bacteria</taxon>
        <taxon>Pseudomonadati</taxon>
        <taxon>Pseudomonadota</taxon>
        <taxon>Gammaproteobacteria</taxon>
        <taxon>SAR86 cluster</taxon>
    </lineage>
</organism>
<reference evidence="3" key="1">
    <citation type="submission" date="2017-08" db="EMBL/GenBank/DDBJ databases">
        <title>A dynamic microbial community with high functional redundancy inhabits the cold, oxic subseafloor aquifer.</title>
        <authorList>
            <person name="Tully B.J."/>
            <person name="Wheat C.G."/>
            <person name="Glazer B.T."/>
            <person name="Huber J.A."/>
        </authorList>
    </citation>
    <scope>NUCLEOTIDE SEQUENCE [LARGE SCALE GENOMIC DNA]</scope>
</reference>
<dbReference type="Proteomes" id="UP000228987">
    <property type="component" value="Unassembled WGS sequence"/>
</dbReference>
<evidence type="ECO:0000313" key="3">
    <source>
        <dbReference type="Proteomes" id="UP000228987"/>
    </source>
</evidence>
<evidence type="ECO:0000313" key="2">
    <source>
        <dbReference type="EMBL" id="PCJ39514.1"/>
    </source>
</evidence>
<accession>A0A2A5C6L6</accession>
<comment type="caution">
    <text evidence="2">The sequence shown here is derived from an EMBL/GenBank/DDBJ whole genome shotgun (WGS) entry which is preliminary data.</text>
</comment>
<evidence type="ECO:0000259" key="1">
    <source>
        <dbReference type="Pfam" id="PF11127"/>
    </source>
</evidence>